<dbReference type="Gene3D" id="3.30.70.270">
    <property type="match status" value="1"/>
</dbReference>
<feature type="compositionally biased region" description="Basic and acidic residues" evidence="1">
    <location>
        <begin position="258"/>
        <end position="267"/>
    </location>
</feature>
<dbReference type="InterPro" id="IPR021109">
    <property type="entry name" value="Peptidase_aspartic_dom_sf"/>
</dbReference>
<feature type="region of interest" description="Disordered" evidence="1">
    <location>
        <begin position="725"/>
        <end position="747"/>
    </location>
</feature>
<feature type="region of interest" description="Disordered" evidence="1">
    <location>
        <begin position="801"/>
        <end position="821"/>
    </location>
</feature>
<dbReference type="Proteomes" id="UP000198211">
    <property type="component" value="Unassembled WGS sequence"/>
</dbReference>
<feature type="region of interest" description="Disordered" evidence="1">
    <location>
        <begin position="248"/>
        <end position="268"/>
    </location>
</feature>
<evidence type="ECO:0000313" key="3">
    <source>
        <dbReference type="Proteomes" id="UP000198211"/>
    </source>
</evidence>
<dbReference type="InterPro" id="IPR051320">
    <property type="entry name" value="Viral_Replic_Matur_Polypro"/>
</dbReference>
<protein>
    <recommendedName>
        <fullName evidence="4">Peptidase A2 domain-containing protein</fullName>
    </recommendedName>
</protein>
<name>A0A225VGA7_9STRA</name>
<sequence length="1026" mass="114616">MLDEYFQVAMNRFLKEQSLVMVQPPPLGTQDIDMESVGTLDPHSCEYDPDDLGISSSSGHTFGRGAVATAAIGPGGSSLIQRVRISAISDLKEFTGKDMDEGRARAWIGKVKLAFQRDQATEEEKCLTFADRMVGPAKNWHRQLSRTTKSKWADILDSFQTQYIGLGMSVAWQYYHARKRSEETPLDYLYRLNVAAVRAKFKINDGNPKARWGHVDHYIETLGYPELADRLMLLRLADVDKLDEVLGNDPRAGNADQRSGRNIDRWPRPALRSRQPVPWYARSKRKIRAPRQKGSDSENELRRIFLAAAEEKLISTGGALTKPRSSPASNESARRRPDPPRETEIIKIETAVCIVGHPTDRCLYACRGCGDVHEAGECPMEEFYNPIRKWYDPTRHAGLFPEQVEKTYCIYAYVNKATTERGRKESDLRGNTCNLHSYTAKIASLLQIGKFSRSNAEVALDLKRVPGILERHAPGKWFRQAKISGRIIQERAILLLDTGAEISILNTTFARRVGCNFDTSQRQECVGIGDNVYTTEGRTRIKITLAGYLVAGERMDLADGSIRLPYEVGIPLNSRKRLYGEKVRSVILERNLHIPVGRSEETAARSATETLWVTRGERWVPTVTEGPGRICYLVISNIGEEILRLDHRLDIIMILDQDKVPRSPGIVSVGPRRYREWQNLALKSTNLWKTLQSRQYNDKRIPYHDRYFAGDAIEAGIANAPQIEATFPNPEKNHSTTPTVYPDADRYRSGDAGGGGITCRIWQPIGRTQKISSRRRRIRTVKPGSNDVKSRIIPTEGVELRDPSAEGAAATPPPHTQGTENEDEIYYHESGDLSAEDLEGNLAVLPESPISTTAKVSVEDLQVGDSGSATPEEIEKLRQIIWKKQHLLKGKGNALPPAARGVVCDIDVGNAKPIALRSRKIPTRFREKVAGLIKGLLAAEIIRPSTSPCASPIVIVRKSNGVDIRLCIDYKLPHEADGISYALISDLLEDLDKAFWYCSLDMASGFSVVPMTVRAREISAFITPFG</sequence>
<dbReference type="OrthoDB" id="128724at2759"/>
<reference evidence="3" key="1">
    <citation type="submission" date="2017-03" db="EMBL/GenBank/DDBJ databases">
        <title>Phytopthora megakarya and P. palmivora, two closely related causual agents of cacao black pod achieved similar genome size and gene model numbers by different mechanisms.</title>
        <authorList>
            <person name="Ali S."/>
            <person name="Shao J."/>
            <person name="Larry D.J."/>
            <person name="Kronmiller B."/>
            <person name="Shen D."/>
            <person name="Strem M.D."/>
            <person name="Melnick R.L."/>
            <person name="Guiltinan M.J."/>
            <person name="Tyler B.M."/>
            <person name="Meinhardt L.W."/>
            <person name="Bailey B.A."/>
        </authorList>
    </citation>
    <scope>NUCLEOTIDE SEQUENCE [LARGE SCALE GENOMIC DNA]</scope>
    <source>
        <strain evidence="3">zdho120</strain>
    </source>
</reference>
<dbReference type="InterPro" id="IPR043502">
    <property type="entry name" value="DNA/RNA_pol_sf"/>
</dbReference>
<feature type="compositionally biased region" description="Basic and acidic residues" evidence="1">
    <location>
        <begin position="332"/>
        <end position="342"/>
    </location>
</feature>
<dbReference type="Gene3D" id="3.10.10.10">
    <property type="entry name" value="HIV Type 1 Reverse Transcriptase, subunit A, domain 1"/>
    <property type="match status" value="1"/>
</dbReference>
<dbReference type="SUPFAM" id="SSF56672">
    <property type="entry name" value="DNA/RNA polymerases"/>
    <property type="match status" value="1"/>
</dbReference>
<feature type="region of interest" description="Disordered" evidence="1">
    <location>
        <begin position="316"/>
        <end position="342"/>
    </location>
</feature>
<proteinExistence type="predicted"/>
<dbReference type="InterPro" id="IPR043128">
    <property type="entry name" value="Rev_trsase/Diguanyl_cyclase"/>
</dbReference>
<dbReference type="PANTHER" id="PTHR33064:SF37">
    <property type="entry name" value="RIBONUCLEASE H"/>
    <property type="match status" value="1"/>
</dbReference>
<dbReference type="PANTHER" id="PTHR33064">
    <property type="entry name" value="POL PROTEIN"/>
    <property type="match status" value="1"/>
</dbReference>
<dbReference type="AlphaFoldDB" id="A0A225VGA7"/>
<dbReference type="EMBL" id="NBNE01004870">
    <property type="protein sequence ID" value="OWZ04611.1"/>
    <property type="molecule type" value="Genomic_DNA"/>
</dbReference>
<dbReference type="SUPFAM" id="SSF50630">
    <property type="entry name" value="Acid proteases"/>
    <property type="match status" value="1"/>
</dbReference>
<evidence type="ECO:0008006" key="4">
    <source>
        <dbReference type="Google" id="ProtNLM"/>
    </source>
</evidence>
<organism evidence="2 3">
    <name type="scientific">Phytophthora megakarya</name>
    <dbReference type="NCBI Taxonomy" id="4795"/>
    <lineage>
        <taxon>Eukaryota</taxon>
        <taxon>Sar</taxon>
        <taxon>Stramenopiles</taxon>
        <taxon>Oomycota</taxon>
        <taxon>Peronosporomycetes</taxon>
        <taxon>Peronosporales</taxon>
        <taxon>Peronosporaceae</taxon>
        <taxon>Phytophthora</taxon>
    </lineage>
</organism>
<evidence type="ECO:0000256" key="1">
    <source>
        <dbReference type="SAM" id="MobiDB-lite"/>
    </source>
</evidence>
<accession>A0A225VGA7</accession>
<evidence type="ECO:0000313" key="2">
    <source>
        <dbReference type="EMBL" id="OWZ04611.1"/>
    </source>
</evidence>
<comment type="caution">
    <text evidence="2">The sequence shown here is derived from an EMBL/GenBank/DDBJ whole genome shotgun (WGS) entry which is preliminary data.</text>
</comment>
<gene>
    <name evidence="2" type="ORF">PHMEG_00023458</name>
</gene>
<keyword evidence="3" id="KW-1185">Reference proteome</keyword>